<dbReference type="InterPro" id="IPR012340">
    <property type="entry name" value="NA-bd_OB-fold"/>
</dbReference>
<dbReference type="OrthoDB" id="447631at2759"/>
<dbReference type="SUPFAM" id="SSF50249">
    <property type="entry name" value="Nucleic acid-binding proteins"/>
    <property type="match status" value="1"/>
</dbReference>
<proteinExistence type="predicted"/>
<feature type="domain" description="S1 motif" evidence="1">
    <location>
        <begin position="227"/>
        <end position="301"/>
    </location>
</feature>
<evidence type="ECO:0000313" key="3">
    <source>
        <dbReference type="Proteomes" id="UP000186817"/>
    </source>
</evidence>
<keyword evidence="3" id="KW-1185">Reference proteome</keyword>
<dbReference type="InterPro" id="IPR003029">
    <property type="entry name" value="S1_domain"/>
</dbReference>
<dbReference type="EMBL" id="LSRX01000086">
    <property type="protein sequence ID" value="OLQ09990.1"/>
    <property type="molecule type" value="Genomic_DNA"/>
</dbReference>
<name>A0A1Q9ERE1_SYMMI</name>
<dbReference type="Pfam" id="PF00575">
    <property type="entry name" value="S1"/>
    <property type="match status" value="1"/>
</dbReference>
<protein>
    <submittedName>
        <fullName evidence="2">30S ribosomal protein S1-like</fullName>
    </submittedName>
</protein>
<gene>
    <name evidence="2" type="ORF">AK812_SmicGene6313</name>
</gene>
<dbReference type="CDD" id="cd00164">
    <property type="entry name" value="S1_like"/>
    <property type="match status" value="1"/>
</dbReference>
<dbReference type="GO" id="GO:0005840">
    <property type="term" value="C:ribosome"/>
    <property type="evidence" value="ECO:0007669"/>
    <property type="project" value="UniProtKB-KW"/>
</dbReference>
<organism evidence="2 3">
    <name type="scientific">Symbiodinium microadriaticum</name>
    <name type="common">Dinoflagellate</name>
    <name type="synonym">Zooxanthella microadriatica</name>
    <dbReference type="NCBI Taxonomy" id="2951"/>
    <lineage>
        <taxon>Eukaryota</taxon>
        <taxon>Sar</taxon>
        <taxon>Alveolata</taxon>
        <taxon>Dinophyceae</taxon>
        <taxon>Suessiales</taxon>
        <taxon>Symbiodiniaceae</taxon>
        <taxon>Symbiodinium</taxon>
    </lineage>
</organism>
<keyword evidence="2" id="KW-0689">Ribosomal protein</keyword>
<dbReference type="Gene3D" id="2.40.50.140">
    <property type="entry name" value="Nucleic acid-binding proteins"/>
    <property type="match status" value="1"/>
</dbReference>
<dbReference type="PROSITE" id="PS50126">
    <property type="entry name" value="S1"/>
    <property type="match status" value="1"/>
</dbReference>
<evidence type="ECO:0000259" key="1">
    <source>
        <dbReference type="PROSITE" id="PS50126"/>
    </source>
</evidence>
<dbReference type="GO" id="GO:0003676">
    <property type="term" value="F:nucleic acid binding"/>
    <property type="evidence" value="ECO:0007669"/>
    <property type="project" value="InterPro"/>
</dbReference>
<keyword evidence="2" id="KW-0687">Ribonucleoprotein</keyword>
<reference evidence="2 3" key="1">
    <citation type="submission" date="2016-02" db="EMBL/GenBank/DDBJ databases">
        <title>Genome analysis of coral dinoflagellate symbionts highlights evolutionary adaptations to a symbiotic lifestyle.</title>
        <authorList>
            <person name="Aranda M."/>
            <person name="Li Y."/>
            <person name="Liew Y.J."/>
            <person name="Baumgarten S."/>
            <person name="Simakov O."/>
            <person name="Wilson M."/>
            <person name="Piel J."/>
            <person name="Ashoor H."/>
            <person name="Bougouffa S."/>
            <person name="Bajic V.B."/>
            <person name="Ryu T."/>
            <person name="Ravasi T."/>
            <person name="Bayer T."/>
            <person name="Micklem G."/>
            <person name="Kim H."/>
            <person name="Bhak J."/>
            <person name="Lajeunesse T.C."/>
            <person name="Voolstra C.R."/>
        </authorList>
    </citation>
    <scope>NUCLEOTIDE SEQUENCE [LARGE SCALE GENOMIC DNA]</scope>
    <source>
        <strain evidence="2 3">CCMP2467</strain>
    </source>
</reference>
<sequence>MWVQKRFRFPELSLPAGAAPLLMAISRISAVDGGMLRVAERRKRVPRLRAPPIIPRLAGVAQRSADTLDAAVGVPIFQWRSDLERVLELAGRAQPQMAKTCAAVILVQISFPGNLAVAGRKGLVSSFNDEGILDRTRDLVFIDVGAEVEGFAHISVVHDDFVDNPRELFEVDAIVTGIQFSGSFVAQGEAVPLHQITSRLDLSLALSRTRLRPRPPPGNIADDIKVGSSYDGIVSYVRQEGFHVIVGDARGGRGHEGFLHISKLPNFVKSADEVAKVCDKVRTKVLGIHKGKDRPLMLMMLWNGRFFQNKRRLPLTLMMLWDGWGGSAADAHDALGWLGMPKKDCCGKGRAADAHDASGWLDTLEKAWQLMLVMLVLGLGMEGYSCCRNGQVADAHDALGWLGRPETVWQLMLVMLDGLVLGWAGYGRCRKCRAADAHAWQLMLVMLGGLVLDMIAVEKAKLGEEALGQDAQVKVRVLAVQEDGRAWASDAPDFEVSRPLGVRPSFTATSTAAAKETGLTTSKVGDSSRESWTWAPGFMAPNADLLLDEDLVSDFAPVHLVKRQFKVKHADDVFSRLCDPVSMAAAGFSIRCLPSREPNQVLTSYANSLTLGHALPKRWLVIVYYEPARRPVVESALAQQGFPVDTMKEVACGGDETDQYLSFRHGCGRCGFWVQQGAEEIEVNNGPALDAEMKAWKQSYEAAPIRAIAGPV</sequence>
<comment type="caution">
    <text evidence="2">The sequence shown here is derived from an EMBL/GenBank/DDBJ whole genome shotgun (WGS) entry which is preliminary data.</text>
</comment>
<accession>A0A1Q9ERE1</accession>
<dbReference type="AlphaFoldDB" id="A0A1Q9ERE1"/>
<evidence type="ECO:0000313" key="2">
    <source>
        <dbReference type="EMBL" id="OLQ09990.1"/>
    </source>
</evidence>
<dbReference type="Proteomes" id="UP000186817">
    <property type="component" value="Unassembled WGS sequence"/>
</dbReference>
<dbReference type="SMART" id="SM00316">
    <property type="entry name" value="S1"/>
    <property type="match status" value="2"/>
</dbReference>